<keyword evidence="10" id="KW-1185">Reference proteome</keyword>
<keyword evidence="3" id="KW-0963">Cytoplasm</keyword>
<evidence type="ECO:0000256" key="4">
    <source>
        <dbReference type="ARBA" id="ARBA00022701"/>
    </source>
</evidence>
<feature type="coiled-coil region" evidence="6">
    <location>
        <begin position="422"/>
        <end position="458"/>
    </location>
</feature>
<comment type="caution">
    <text evidence="9">The sequence shown here is derived from an EMBL/GenBank/DDBJ whole genome shotgun (WGS) entry which is preliminary data.</text>
</comment>
<feature type="compositionally biased region" description="Basic and acidic residues" evidence="7">
    <location>
        <begin position="351"/>
        <end position="368"/>
    </location>
</feature>
<comment type="similarity">
    <text evidence="2">Belongs to the TPX2 family.</text>
</comment>
<evidence type="ECO:0000256" key="1">
    <source>
        <dbReference type="ARBA" id="ARBA00004245"/>
    </source>
</evidence>
<feature type="domain" description="TPX2 C-terminal" evidence="8">
    <location>
        <begin position="407"/>
        <end position="483"/>
    </location>
</feature>
<comment type="subcellular location">
    <subcellularLocation>
        <location evidence="1">Cytoplasm</location>
        <location evidence="1">Cytoskeleton</location>
    </subcellularLocation>
</comment>
<reference evidence="9 10" key="1">
    <citation type="submission" date="2018-10" db="EMBL/GenBank/DDBJ databases">
        <title>A high-quality apple genome assembly.</title>
        <authorList>
            <person name="Hu J."/>
        </authorList>
    </citation>
    <scope>NUCLEOTIDE SEQUENCE [LARGE SCALE GENOMIC DNA]</scope>
    <source>
        <strain evidence="10">cv. HFTH1</strain>
        <tissue evidence="9">Young leaf</tissue>
    </source>
</reference>
<name>A0A498J8R6_MALDO</name>
<feature type="region of interest" description="Disordered" evidence="7">
    <location>
        <begin position="465"/>
        <end position="638"/>
    </location>
</feature>
<dbReference type="Pfam" id="PF06886">
    <property type="entry name" value="TPX2"/>
    <property type="match status" value="1"/>
</dbReference>
<evidence type="ECO:0000313" key="10">
    <source>
        <dbReference type="Proteomes" id="UP000290289"/>
    </source>
</evidence>
<evidence type="ECO:0000256" key="5">
    <source>
        <dbReference type="ARBA" id="ARBA00023212"/>
    </source>
</evidence>
<evidence type="ECO:0000256" key="2">
    <source>
        <dbReference type="ARBA" id="ARBA00005885"/>
    </source>
</evidence>
<dbReference type="GO" id="GO:0005874">
    <property type="term" value="C:microtubule"/>
    <property type="evidence" value="ECO:0007669"/>
    <property type="project" value="UniProtKB-KW"/>
</dbReference>
<feature type="compositionally biased region" description="Basic and acidic residues" evidence="7">
    <location>
        <begin position="607"/>
        <end position="625"/>
    </location>
</feature>
<gene>
    <name evidence="9" type="ORF">DVH24_021101</name>
</gene>
<feature type="compositionally biased region" description="Basic residues" evidence="7">
    <location>
        <begin position="283"/>
        <end position="292"/>
    </location>
</feature>
<evidence type="ECO:0000313" key="9">
    <source>
        <dbReference type="EMBL" id="RXH92078.1"/>
    </source>
</evidence>
<dbReference type="InterPro" id="IPR027329">
    <property type="entry name" value="TPX2_C"/>
</dbReference>
<feature type="region of interest" description="Disordered" evidence="7">
    <location>
        <begin position="275"/>
        <end position="404"/>
    </location>
</feature>
<protein>
    <recommendedName>
        <fullName evidence="8">TPX2 C-terminal domain-containing protein</fullName>
    </recommendedName>
</protein>
<dbReference type="Proteomes" id="UP000290289">
    <property type="component" value="Chromosome 8"/>
</dbReference>
<sequence>MGRKGAFGTWDGTGRNGTRRSVPRLVRQKWVERAVPRDRFWVFLRPTFPPGTGLFHVCGTHCFTILRQIYPMYFSKITPSFRPVPSRSVPSRPVPSRLRTKRTLNTCPKTELSKLRLLNPKKIFPFGSGSSDPLPPSSLPYSLHSPALRSLKPSLRGSPFGCRENVMKWQENVESCVLNLGCVMDSDNLAATYGLEVAHQNGVHGQAGVVSDDMNGTFSENAMTETAASSGKIGNADKVDDGGTNSSSVWEAIEANVNPESNGLTVALTIAKEDEVKGSTHSKPAKVHKGPGKSKNEKAPGPKSVSPTLMKKSKDGNGTEAKASVSNGSAAPNSCPKQPNKNRLFNGRQQQPEKLDAELSEGSVEKAKLKPLKKGSQNQAEGESQSSLSPTEGDKQPRVGTLPKYGFSFRCDERAEKRREFYTKLEEKIHAKEMEKNNLQAKSEVETLEAEIRMLRKKLTFKATPMPSFYQEPPPPKVELKKIPTTRAKSPKLGRRKSLPPAVSEAHGNTNGRSSRLSLDEKVPQNTAKGPSPVHPKKPQRKSLPRLPSEKTTLPNVVNEPKMTSKAVNEEKTNLIAATIEENATVPTAESEAGSHTQEEAAVPKAEGSKEQSHTDDETADEDQHQPVYVQEPITSEH</sequence>
<feature type="region of interest" description="Disordered" evidence="7">
    <location>
        <begin position="225"/>
        <end position="246"/>
    </location>
</feature>
<evidence type="ECO:0000256" key="7">
    <source>
        <dbReference type="SAM" id="MobiDB-lite"/>
    </source>
</evidence>
<keyword evidence="4" id="KW-0493">Microtubule</keyword>
<organism evidence="9 10">
    <name type="scientific">Malus domestica</name>
    <name type="common">Apple</name>
    <name type="synonym">Pyrus malus</name>
    <dbReference type="NCBI Taxonomy" id="3750"/>
    <lineage>
        <taxon>Eukaryota</taxon>
        <taxon>Viridiplantae</taxon>
        <taxon>Streptophyta</taxon>
        <taxon>Embryophyta</taxon>
        <taxon>Tracheophyta</taxon>
        <taxon>Spermatophyta</taxon>
        <taxon>Magnoliopsida</taxon>
        <taxon>eudicotyledons</taxon>
        <taxon>Gunneridae</taxon>
        <taxon>Pentapetalae</taxon>
        <taxon>rosids</taxon>
        <taxon>fabids</taxon>
        <taxon>Rosales</taxon>
        <taxon>Rosaceae</taxon>
        <taxon>Amygdaloideae</taxon>
        <taxon>Maleae</taxon>
        <taxon>Malus</taxon>
    </lineage>
</organism>
<dbReference type="InterPro" id="IPR044833">
    <property type="entry name" value="WDL5/6"/>
</dbReference>
<feature type="compositionally biased region" description="Polar residues" evidence="7">
    <location>
        <begin position="324"/>
        <end position="350"/>
    </location>
</feature>
<keyword evidence="5" id="KW-0206">Cytoskeleton</keyword>
<evidence type="ECO:0000259" key="8">
    <source>
        <dbReference type="Pfam" id="PF06886"/>
    </source>
</evidence>
<feature type="compositionally biased region" description="Polar residues" evidence="7">
    <location>
        <begin position="375"/>
        <end position="390"/>
    </location>
</feature>
<feature type="compositionally biased region" description="Polar residues" evidence="7">
    <location>
        <begin position="507"/>
        <end position="517"/>
    </location>
</feature>
<feature type="compositionally biased region" description="Basic residues" evidence="7">
    <location>
        <begin position="489"/>
        <end position="498"/>
    </location>
</feature>
<accession>A0A498J8R6</accession>
<evidence type="ECO:0000256" key="3">
    <source>
        <dbReference type="ARBA" id="ARBA00022490"/>
    </source>
</evidence>
<dbReference type="EMBL" id="RDQH01000334">
    <property type="protein sequence ID" value="RXH92078.1"/>
    <property type="molecule type" value="Genomic_DNA"/>
</dbReference>
<dbReference type="STRING" id="3750.A0A498J8R6"/>
<proteinExistence type="inferred from homology"/>
<dbReference type="AlphaFoldDB" id="A0A498J8R6"/>
<dbReference type="PANTHER" id="PTHR31358">
    <property type="entry name" value="PROTEIN WVD2-LIKE 4"/>
    <property type="match status" value="1"/>
</dbReference>
<dbReference type="GO" id="GO:0008017">
    <property type="term" value="F:microtubule binding"/>
    <property type="evidence" value="ECO:0007669"/>
    <property type="project" value="InterPro"/>
</dbReference>
<keyword evidence="6" id="KW-0175">Coiled coil</keyword>
<dbReference type="PANTHER" id="PTHR31358:SF29">
    <property type="entry name" value="PROTEIN WVD2-LIKE 5-RELATED"/>
    <property type="match status" value="1"/>
</dbReference>
<feature type="compositionally biased region" description="Basic residues" evidence="7">
    <location>
        <begin position="535"/>
        <end position="544"/>
    </location>
</feature>
<evidence type="ECO:0000256" key="6">
    <source>
        <dbReference type="SAM" id="Coils"/>
    </source>
</evidence>